<dbReference type="AlphaFoldDB" id="A0A9W5RYE0"/>
<comment type="subcellular location">
    <subcellularLocation>
        <location evidence="1">Cell membrane</location>
        <topology evidence="1">Multi-pass membrane protein</topology>
    </subcellularLocation>
    <subcellularLocation>
        <location evidence="12">Membrane</location>
        <topology evidence="12">Multi-pass membrane protein</topology>
    </subcellularLocation>
</comment>
<evidence type="ECO:0000313" key="14">
    <source>
        <dbReference type="Proteomes" id="UP000053750"/>
    </source>
</evidence>
<dbReference type="Pfam" id="PF01544">
    <property type="entry name" value="CorA"/>
    <property type="match status" value="1"/>
</dbReference>
<evidence type="ECO:0000256" key="4">
    <source>
        <dbReference type="ARBA" id="ARBA00022475"/>
    </source>
</evidence>
<dbReference type="InterPro" id="IPR045861">
    <property type="entry name" value="CorA_cytoplasmic_dom"/>
</dbReference>
<dbReference type="SUPFAM" id="SSF143865">
    <property type="entry name" value="CorA soluble domain-like"/>
    <property type="match status" value="1"/>
</dbReference>
<keyword evidence="8 12" id="KW-0406">Ion transport</keyword>
<dbReference type="SUPFAM" id="SSF144083">
    <property type="entry name" value="Magnesium transport protein CorA, transmembrane region"/>
    <property type="match status" value="1"/>
</dbReference>
<evidence type="ECO:0000256" key="11">
    <source>
        <dbReference type="ARBA" id="ARBA00045497"/>
    </source>
</evidence>
<evidence type="ECO:0000313" key="13">
    <source>
        <dbReference type="EMBL" id="EXX84762.1"/>
    </source>
</evidence>
<evidence type="ECO:0000256" key="6">
    <source>
        <dbReference type="ARBA" id="ARBA00022842"/>
    </source>
</evidence>
<dbReference type="PANTHER" id="PTHR46494:SF1">
    <property type="entry name" value="CORA FAMILY METAL ION TRANSPORTER (EUROFUNG)"/>
    <property type="match status" value="1"/>
</dbReference>
<keyword evidence="14" id="KW-1185">Reference proteome</keyword>
<dbReference type="CDD" id="cd12831">
    <property type="entry name" value="TmCorA-like_u2"/>
    <property type="match status" value="1"/>
</dbReference>
<dbReference type="GO" id="GO:0050897">
    <property type="term" value="F:cobalt ion binding"/>
    <property type="evidence" value="ECO:0007669"/>
    <property type="project" value="TreeGrafter"/>
</dbReference>
<dbReference type="InterPro" id="IPR004488">
    <property type="entry name" value="Mg/Co-transport_prot_CorA"/>
</dbReference>
<evidence type="ECO:0000256" key="3">
    <source>
        <dbReference type="ARBA" id="ARBA00022448"/>
    </source>
</evidence>
<dbReference type="FunFam" id="1.20.58.340:FF:000004">
    <property type="entry name" value="Magnesium transport protein CorA"/>
    <property type="match status" value="1"/>
</dbReference>
<evidence type="ECO:0000256" key="1">
    <source>
        <dbReference type="ARBA" id="ARBA00004651"/>
    </source>
</evidence>
<comment type="caution">
    <text evidence="13">The sequence shown here is derived from an EMBL/GenBank/DDBJ whole genome shotgun (WGS) entry which is preliminary data.</text>
</comment>
<comment type="function">
    <text evidence="11">Mediates influx of magnesium ions. Alternates between open and closed states. Activated by low cytoplasmic Mg(2+) levels. Inactive when cytoplasmic Mg(2+) levels are high.</text>
</comment>
<dbReference type="Proteomes" id="UP000053750">
    <property type="component" value="Unassembled WGS sequence"/>
</dbReference>
<dbReference type="GO" id="GO:0000287">
    <property type="term" value="F:magnesium ion binding"/>
    <property type="evidence" value="ECO:0007669"/>
    <property type="project" value="TreeGrafter"/>
</dbReference>
<dbReference type="OrthoDB" id="9803416at2"/>
<dbReference type="Gene3D" id="1.20.58.340">
    <property type="entry name" value="Magnesium transport protein CorA, transmembrane region"/>
    <property type="match status" value="2"/>
</dbReference>
<dbReference type="InterPro" id="IPR045863">
    <property type="entry name" value="CorA_TM1_TM2"/>
</dbReference>
<keyword evidence="6 12" id="KW-0460">Magnesium</keyword>
<keyword evidence="4 12" id="KW-1003">Cell membrane</keyword>
<dbReference type="GO" id="GO:0005886">
    <property type="term" value="C:plasma membrane"/>
    <property type="evidence" value="ECO:0007669"/>
    <property type="project" value="UniProtKB-SubCell"/>
</dbReference>
<accession>A0A9W5RYE0</accession>
<gene>
    <name evidence="12" type="primary">corA</name>
    <name evidence="13" type="ORF">BG53_10480</name>
</gene>
<dbReference type="PANTHER" id="PTHR46494">
    <property type="entry name" value="CORA FAMILY METAL ION TRANSPORTER (EUROFUNG)"/>
    <property type="match status" value="1"/>
</dbReference>
<feature type="transmembrane region" description="Helical" evidence="12">
    <location>
        <begin position="258"/>
        <end position="277"/>
    </location>
</feature>
<dbReference type="GO" id="GO:0015087">
    <property type="term" value="F:cobalt ion transmembrane transporter activity"/>
    <property type="evidence" value="ECO:0007669"/>
    <property type="project" value="UniProtKB-UniRule"/>
</dbReference>
<feature type="transmembrane region" description="Helical" evidence="12">
    <location>
        <begin position="289"/>
        <end position="309"/>
    </location>
</feature>
<evidence type="ECO:0000256" key="12">
    <source>
        <dbReference type="RuleBase" id="RU362010"/>
    </source>
</evidence>
<dbReference type="RefSeq" id="WP_036585956.1">
    <property type="nucleotide sequence ID" value="NZ_KK082222.1"/>
</dbReference>
<keyword evidence="3 12" id="KW-0813">Transport</keyword>
<keyword evidence="5 12" id="KW-0812">Transmembrane</keyword>
<reference evidence="13 14" key="1">
    <citation type="submission" date="2014-02" db="EMBL/GenBank/DDBJ databases">
        <title>Genome sequence of Paenibacillus darwinianus reveals adaptive mechanisms for survival in Antarctic soils.</title>
        <authorList>
            <person name="Dsouza M."/>
            <person name="Taylor M.W."/>
            <person name="Turner S.J."/>
            <person name="Aislabie J."/>
        </authorList>
    </citation>
    <scope>NUCLEOTIDE SEQUENCE [LARGE SCALE GENOMIC DNA]</scope>
    <source>
        <strain evidence="13 14">CE1</strain>
    </source>
</reference>
<dbReference type="InterPro" id="IPR002523">
    <property type="entry name" value="MgTranspt_CorA/ZnTranspt_ZntB"/>
</dbReference>
<proteinExistence type="inferred from homology"/>
<evidence type="ECO:0000256" key="9">
    <source>
        <dbReference type="ARBA" id="ARBA00023136"/>
    </source>
</evidence>
<dbReference type="NCBIfam" id="TIGR00383">
    <property type="entry name" value="corA"/>
    <property type="match status" value="1"/>
</dbReference>
<evidence type="ECO:0000256" key="10">
    <source>
        <dbReference type="ARBA" id="ARBA00034269"/>
    </source>
</evidence>
<comment type="catalytic activity">
    <reaction evidence="10">
        <text>Mg(2+)(in) = Mg(2+)(out)</text>
        <dbReference type="Rhea" id="RHEA:29827"/>
        <dbReference type="ChEBI" id="CHEBI:18420"/>
    </reaction>
</comment>
<evidence type="ECO:0000256" key="5">
    <source>
        <dbReference type="ARBA" id="ARBA00022692"/>
    </source>
</evidence>
<keyword evidence="9 12" id="KW-0472">Membrane</keyword>
<sequence length="316" mass="37168">MIRIAALTADSEIRFLNRLEETEDQTYVWFWVDMSEPTEAEAQLLNTFFHFHPLAIEDCLHLLQRPKLDHYEGFHFFVLHAIDPGLLSVEEVDLFLHSRYMVTYHSLASRAVEEAWEKLTRHPESFAKGPVYGTYVVMDKLVDHFFPAVYELEDLIADIDAADRRGRSKQLMDDVFDIRSRLLKLRRTIVPMRELLYRIVNSERIAGVRDYYAFYTDIHDHLLKLSEMIDSNRELTADIRDSYLSYNSDRMNTIMKTLTVITTIFMPLTFIAGVYGMNFANMPELEWHWGYFTVLAVMIAIGSGMFAWFKRKGWFD</sequence>
<name>A0A9W5RYE0_9BACL</name>
<dbReference type="GO" id="GO:0015095">
    <property type="term" value="F:magnesium ion transmembrane transporter activity"/>
    <property type="evidence" value="ECO:0007669"/>
    <property type="project" value="UniProtKB-UniRule"/>
</dbReference>
<organism evidence="13 14">
    <name type="scientific">Paenibacillus darwinianus</name>
    <dbReference type="NCBI Taxonomy" id="1380763"/>
    <lineage>
        <taxon>Bacteria</taxon>
        <taxon>Bacillati</taxon>
        <taxon>Bacillota</taxon>
        <taxon>Bacilli</taxon>
        <taxon>Bacillales</taxon>
        <taxon>Paenibacillaceae</taxon>
        <taxon>Paenibacillus</taxon>
    </lineage>
</organism>
<dbReference type="EMBL" id="JFHU01000263">
    <property type="protein sequence ID" value="EXX84762.1"/>
    <property type="molecule type" value="Genomic_DNA"/>
</dbReference>
<dbReference type="Gene3D" id="3.30.460.20">
    <property type="entry name" value="CorA soluble domain-like"/>
    <property type="match status" value="1"/>
</dbReference>
<evidence type="ECO:0000256" key="7">
    <source>
        <dbReference type="ARBA" id="ARBA00022989"/>
    </source>
</evidence>
<evidence type="ECO:0000256" key="8">
    <source>
        <dbReference type="ARBA" id="ARBA00023065"/>
    </source>
</evidence>
<protein>
    <recommendedName>
        <fullName evidence="12">Magnesium transport protein CorA</fullName>
    </recommendedName>
</protein>
<keyword evidence="7 12" id="KW-1133">Transmembrane helix</keyword>
<comment type="similarity">
    <text evidence="2 12">Belongs to the CorA metal ion transporter (MIT) (TC 1.A.35) family.</text>
</comment>
<evidence type="ECO:0000256" key="2">
    <source>
        <dbReference type="ARBA" id="ARBA00009765"/>
    </source>
</evidence>